<reference evidence="2 3" key="1">
    <citation type="submission" date="2017-09" db="EMBL/GenBank/DDBJ databases">
        <title>Depth-based differentiation of microbial function through sediment-hosted aquifers and enrichment of novel symbionts in the deep terrestrial subsurface.</title>
        <authorList>
            <person name="Probst A.J."/>
            <person name="Ladd B."/>
            <person name="Jarett J.K."/>
            <person name="Geller-Mcgrath D.E."/>
            <person name="Sieber C.M."/>
            <person name="Emerson J.B."/>
            <person name="Anantharaman K."/>
            <person name="Thomas B.C."/>
            <person name="Malmstrom R."/>
            <person name="Stieglmeier M."/>
            <person name="Klingl A."/>
            <person name="Woyke T."/>
            <person name="Ryan C.M."/>
            <person name="Banfield J.F."/>
        </authorList>
    </citation>
    <scope>NUCLEOTIDE SEQUENCE [LARGE SCALE GENOMIC DNA]</scope>
    <source>
        <strain evidence="2">CG10_big_fil_rev_8_21_14_0_10_36_16</strain>
    </source>
</reference>
<dbReference type="Proteomes" id="UP000228496">
    <property type="component" value="Unassembled WGS sequence"/>
</dbReference>
<keyword evidence="1" id="KW-1133">Transmembrane helix</keyword>
<evidence type="ECO:0000313" key="3">
    <source>
        <dbReference type="Proteomes" id="UP000228496"/>
    </source>
</evidence>
<feature type="transmembrane region" description="Helical" evidence="1">
    <location>
        <begin position="53"/>
        <end position="71"/>
    </location>
</feature>
<comment type="caution">
    <text evidence="2">The sequence shown here is derived from an EMBL/GenBank/DDBJ whole genome shotgun (WGS) entry which is preliminary data.</text>
</comment>
<keyword evidence="1" id="KW-0812">Transmembrane</keyword>
<gene>
    <name evidence="2" type="ORF">COV29_00545</name>
</gene>
<name>A0A2J0Q8C2_9BACT</name>
<organism evidence="2 3">
    <name type="scientific">Candidatus Yanofskybacteria bacterium CG10_big_fil_rev_8_21_14_0_10_36_16</name>
    <dbReference type="NCBI Taxonomy" id="1975096"/>
    <lineage>
        <taxon>Bacteria</taxon>
        <taxon>Candidatus Yanofskyibacteriota</taxon>
    </lineage>
</organism>
<evidence type="ECO:0000256" key="1">
    <source>
        <dbReference type="SAM" id="Phobius"/>
    </source>
</evidence>
<evidence type="ECO:0000313" key="2">
    <source>
        <dbReference type="EMBL" id="PJE51462.1"/>
    </source>
</evidence>
<dbReference type="EMBL" id="PCXQ01000002">
    <property type="protein sequence ID" value="PJE51462.1"/>
    <property type="molecule type" value="Genomic_DNA"/>
</dbReference>
<feature type="transmembrane region" description="Helical" evidence="1">
    <location>
        <begin position="9"/>
        <end position="33"/>
    </location>
</feature>
<accession>A0A2J0Q8C2</accession>
<sequence>MSFEKFGQWYIAIIGSIGFFMIAVGNPWAPWGFVLTFTTEPFWFITAWRNKQFGVFTLTLIYTISCVVAIWKNFFLA</sequence>
<protein>
    <submittedName>
        <fullName evidence="2">Uncharacterized protein</fullName>
    </submittedName>
</protein>
<proteinExistence type="predicted"/>
<keyword evidence="1" id="KW-0472">Membrane</keyword>
<dbReference type="AlphaFoldDB" id="A0A2J0Q8C2"/>